<dbReference type="GeneID" id="8444709"/>
<keyword evidence="3" id="KW-1185">Reference proteome</keyword>
<sequence>MAVIPSTKGWDSIKRPFDIRNDDGFNADQAMACFPAFETKHHYLIRIGHFARRRSELFNGPSHLSFAKLNFWAPVIASRVVRLGFSGRHDKMPFDVLFLELKGCDARFHSIDQQAQLGDLQPRFGLLAESYSRWPMTGQNWPTTHPNLAGGDNHSTSAFPDQ</sequence>
<gene>
    <name evidence="2" type="ORF">UREG_03928</name>
</gene>
<name>C4JM70_UNCRE</name>
<evidence type="ECO:0000313" key="2">
    <source>
        <dbReference type="EMBL" id="EEP79082.1"/>
    </source>
</evidence>
<reference evidence="3" key="1">
    <citation type="journal article" date="2009" name="Genome Res.">
        <title>Comparative genomic analyses of the human fungal pathogens Coccidioides and their relatives.</title>
        <authorList>
            <person name="Sharpton T.J."/>
            <person name="Stajich J.E."/>
            <person name="Rounsley S.D."/>
            <person name="Gardner M.J."/>
            <person name="Wortman J.R."/>
            <person name="Jordar V.S."/>
            <person name="Maiti R."/>
            <person name="Kodira C.D."/>
            <person name="Neafsey D.E."/>
            <person name="Zeng Q."/>
            <person name="Hung C.-Y."/>
            <person name="McMahan C."/>
            <person name="Muszewska A."/>
            <person name="Grynberg M."/>
            <person name="Mandel M.A."/>
            <person name="Kellner E.M."/>
            <person name="Barker B.M."/>
            <person name="Galgiani J.N."/>
            <person name="Orbach M.J."/>
            <person name="Kirkland T.N."/>
            <person name="Cole G.T."/>
            <person name="Henn M.R."/>
            <person name="Birren B.W."/>
            <person name="Taylor J.W."/>
        </authorList>
    </citation>
    <scope>NUCLEOTIDE SEQUENCE [LARGE SCALE GENOMIC DNA]</scope>
    <source>
        <strain evidence="3">UAMH 1704</strain>
    </source>
</reference>
<organism evidence="2 3">
    <name type="scientific">Uncinocarpus reesii (strain UAMH 1704)</name>
    <dbReference type="NCBI Taxonomy" id="336963"/>
    <lineage>
        <taxon>Eukaryota</taxon>
        <taxon>Fungi</taxon>
        <taxon>Dikarya</taxon>
        <taxon>Ascomycota</taxon>
        <taxon>Pezizomycotina</taxon>
        <taxon>Eurotiomycetes</taxon>
        <taxon>Eurotiomycetidae</taxon>
        <taxon>Onygenales</taxon>
        <taxon>Onygenaceae</taxon>
        <taxon>Uncinocarpus</taxon>
    </lineage>
</organism>
<dbReference type="HOGENOM" id="CLU_1636674_0_0_1"/>
<dbReference type="Proteomes" id="UP000002058">
    <property type="component" value="Unassembled WGS sequence"/>
</dbReference>
<evidence type="ECO:0000313" key="3">
    <source>
        <dbReference type="Proteomes" id="UP000002058"/>
    </source>
</evidence>
<dbReference type="VEuPathDB" id="FungiDB:UREG_03928"/>
<accession>C4JM70</accession>
<dbReference type="InParanoid" id="C4JM70"/>
<dbReference type="AlphaFoldDB" id="C4JM70"/>
<evidence type="ECO:0000256" key="1">
    <source>
        <dbReference type="SAM" id="MobiDB-lite"/>
    </source>
</evidence>
<feature type="region of interest" description="Disordered" evidence="1">
    <location>
        <begin position="142"/>
        <end position="162"/>
    </location>
</feature>
<dbReference type="EMBL" id="CH476616">
    <property type="protein sequence ID" value="EEP79082.1"/>
    <property type="molecule type" value="Genomic_DNA"/>
</dbReference>
<feature type="compositionally biased region" description="Polar residues" evidence="1">
    <location>
        <begin position="153"/>
        <end position="162"/>
    </location>
</feature>
<dbReference type="KEGG" id="ure:UREG_03928"/>
<proteinExistence type="predicted"/>
<dbReference type="RefSeq" id="XP_002544411.1">
    <property type="nucleotide sequence ID" value="XM_002544365.1"/>
</dbReference>
<protein>
    <submittedName>
        <fullName evidence="2">Uncharacterized protein</fullName>
    </submittedName>
</protein>